<dbReference type="EMBL" id="AP028219">
    <property type="protein sequence ID" value="BEI95006.1"/>
    <property type="molecule type" value="Genomic_DNA"/>
</dbReference>
<dbReference type="GO" id="GO:0005634">
    <property type="term" value="C:nucleus"/>
    <property type="evidence" value="ECO:0007669"/>
    <property type="project" value="UniProtKB-SubCell"/>
</dbReference>
<dbReference type="GO" id="GO:0007064">
    <property type="term" value="P:mitotic sister chromatid cohesion"/>
    <property type="evidence" value="ECO:0007669"/>
    <property type="project" value="TreeGrafter"/>
</dbReference>
<dbReference type="InterPro" id="IPR036390">
    <property type="entry name" value="WH_DNA-bd_sf"/>
</dbReference>
<dbReference type="GO" id="GO:1990414">
    <property type="term" value="P:replication-born double-strand break repair via sister chromatid exchange"/>
    <property type="evidence" value="ECO:0007669"/>
    <property type="project" value="TreeGrafter"/>
</dbReference>
<evidence type="ECO:0000313" key="7">
    <source>
        <dbReference type="EMBL" id="BEI95006.1"/>
    </source>
</evidence>
<evidence type="ECO:0000313" key="8">
    <source>
        <dbReference type="Proteomes" id="UP001233271"/>
    </source>
</evidence>
<dbReference type="Pfam" id="PF04824">
    <property type="entry name" value="Rad21_Rec8"/>
    <property type="match status" value="1"/>
</dbReference>
<feature type="domain" description="Rad21/Rec8-like protein N-terminal" evidence="6">
    <location>
        <begin position="1"/>
        <end position="101"/>
    </location>
</feature>
<keyword evidence="8" id="KW-1185">Reference proteome</keyword>
<comment type="similarity">
    <text evidence="2">Belongs to the rad21 family.</text>
</comment>
<evidence type="ECO:0000256" key="4">
    <source>
        <dbReference type="SAM" id="MobiDB-lite"/>
    </source>
</evidence>
<keyword evidence="3" id="KW-0539">Nucleus</keyword>
<dbReference type="InterPro" id="IPR023093">
    <property type="entry name" value="ScpA-like_C"/>
</dbReference>
<dbReference type="GO" id="GO:0003682">
    <property type="term" value="F:chromatin binding"/>
    <property type="evidence" value="ECO:0007669"/>
    <property type="project" value="TreeGrafter"/>
</dbReference>
<dbReference type="Proteomes" id="UP001233271">
    <property type="component" value="Chromosome 7b"/>
</dbReference>
<gene>
    <name evidence="7" type="primary">ETF1</name>
    <name evidence="7" type="ORF">CcaverHIS019_0705870</name>
</gene>
<dbReference type="InterPro" id="IPR039781">
    <property type="entry name" value="Rad21/Rec8-like"/>
</dbReference>
<reference evidence="7" key="1">
    <citation type="journal article" date="2023" name="BMC Genomics">
        <title>Chromosome-level genome assemblies of Cutaneotrichosporon spp. (Trichosporonales, Basidiomycota) reveal imbalanced evolution between nucleotide sequences and chromosome synteny.</title>
        <authorList>
            <person name="Kobayashi Y."/>
            <person name="Kayamori A."/>
            <person name="Aoki K."/>
            <person name="Shiwa Y."/>
            <person name="Matsutani M."/>
            <person name="Fujita N."/>
            <person name="Sugita T."/>
            <person name="Iwasaki W."/>
            <person name="Tanaka N."/>
            <person name="Takashima M."/>
        </authorList>
    </citation>
    <scope>NUCLEOTIDE SEQUENCE</scope>
    <source>
        <strain evidence="7">HIS019</strain>
    </source>
</reference>
<comment type="subcellular location">
    <subcellularLocation>
        <location evidence="1">Nucleus</location>
    </subcellularLocation>
</comment>
<accession>A0AA48LAS3</accession>
<evidence type="ECO:0000256" key="3">
    <source>
        <dbReference type="ARBA" id="ARBA00023242"/>
    </source>
</evidence>
<dbReference type="InterPro" id="IPR006909">
    <property type="entry name" value="Rad21/Rec8_C_eu"/>
</dbReference>
<evidence type="ECO:0008006" key="9">
    <source>
        <dbReference type="Google" id="ProtNLM"/>
    </source>
</evidence>
<evidence type="ECO:0000259" key="5">
    <source>
        <dbReference type="Pfam" id="PF04824"/>
    </source>
</evidence>
<organism evidence="7 8">
    <name type="scientific">Cutaneotrichosporon cavernicola</name>
    <dbReference type="NCBI Taxonomy" id="279322"/>
    <lineage>
        <taxon>Eukaryota</taxon>
        <taxon>Fungi</taxon>
        <taxon>Dikarya</taxon>
        <taxon>Basidiomycota</taxon>
        <taxon>Agaricomycotina</taxon>
        <taxon>Tremellomycetes</taxon>
        <taxon>Trichosporonales</taxon>
        <taxon>Trichosporonaceae</taxon>
        <taxon>Cutaneotrichosporon</taxon>
    </lineage>
</organism>
<sequence length="594" mass="65492">MLLSDLILDKRGSLAKVWLSAHHERKLSKQQALGVDVGESVDAILTESRPMALRVSGQLMLGVVRIYGRKVQYLMDDCREARERISMTFRPGAVDLPQDQVRASRGAITFESGGAGEFEALDMFDWGTFDVRIPGGGGLHTAPLTQTNAREYGAFNFGRPRAASIYGGSSRAGSVESSTQHLDSQDFQPIDLDLGLDLGFEDMSMEIAREARSERSRSKSVLRTPSVIHEEMELDQPFDAGDTFEPLDLGLDLADLPELEPEAPIAAEERARRSSSELSTPPPETLELTPRVAKRVADAKAAPRAKRLRIVRADAELELPDEDFFPPTDDSPILGEENFIPANPAALRLRDILNDPVAHFIPMIGARLFAGPPGLAPELAELFTFPSDVLRRTREEPPVSPPPRPAKRQRKAVERSPETEEEQEQHEEEVEVGRRESHTPSVHGEGFQSFEPVLDLELDIPLDLVRRSATREPSVALPREPSAPLADRTHPLAVFDTRTLSSQQTQSDSEHEADGFSRNTTLAMGVLRRELDAIEAADKRVSFTKLASGASKRAVSAMFFELLVLGTRDAVVLNQDKAYGSIDVSAKERLYALT</sequence>
<feature type="region of interest" description="Disordered" evidence="4">
    <location>
        <begin position="393"/>
        <end position="448"/>
    </location>
</feature>
<dbReference type="RefSeq" id="XP_060460271.1">
    <property type="nucleotide sequence ID" value="XM_060604037.1"/>
</dbReference>
<dbReference type="InterPro" id="IPR006910">
    <property type="entry name" value="Rad21_Rec8_N"/>
</dbReference>
<dbReference type="SUPFAM" id="SSF46785">
    <property type="entry name" value="Winged helix' DNA-binding domain"/>
    <property type="match status" value="1"/>
</dbReference>
<evidence type="ECO:0000256" key="2">
    <source>
        <dbReference type="ARBA" id="ARBA00009870"/>
    </source>
</evidence>
<dbReference type="PANTHER" id="PTHR12585:SF69">
    <property type="entry name" value="FI11703P"/>
    <property type="match status" value="1"/>
</dbReference>
<evidence type="ECO:0000256" key="1">
    <source>
        <dbReference type="ARBA" id="ARBA00004123"/>
    </source>
</evidence>
<evidence type="ECO:0000259" key="6">
    <source>
        <dbReference type="Pfam" id="PF04825"/>
    </source>
</evidence>
<feature type="domain" description="Rad21/Rec8-like protein C-terminal eukaryotic" evidence="5">
    <location>
        <begin position="540"/>
        <end position="589"/>
    </location>
</feature>
<proteinExistence type="inferred from homology"/>
<protein>
    <recommendedName>
        <fullName evidence="9">Rad21/Rec8-like protein N-terminal domain-containing protein</fullName>
    </recommendedName>
</protein>
<dbReference type="PANTHER" id="PTHR12585">
    <property type="entry name" value="SCC1 / RAD21 FAMILY MEMBER"/>
    <property type="match status" value="1"/>
</dbReference>
<feature type="compositionally biased region" description="Acidic residues" evidence="4">
    <location>
        <begin position="419"/>
        <end position="430"/>
    </location>
</feature>
<dbReference type="GeneID" id="85498876"/>
<dbReference type="Pfam" id="PF04825">
    <property type="entry name" value="Rad21_Rec8_N"/>
    <property type="match status" value="1"/>
</dbReference>
<name>A0AA48LAS3_9TREE</name>
<dbReference type="Gene3D" id="1.10.10.580">
    <property type="entry name" value="Structural maintenance of chromosome 1. Chain E"/>
    <property type="match status" value="1"/>
</dbReference>
<dbReference type="GO" id="GO:0030892">
    <property type="term" value="C:mitotic cohesin complex"/>
    <property type="evidence" value="ECO:0007669"/>
    <property type="project" value="TreeGrafter"/>
</dbReference>
<dbReference type="AlphaFoldDB" id="A0AA48LAS3"/>
<dbReference type="KEGG" id="ccac:CcaHIS019_0705870"/>